<evidence type="ECO:0000259" key="8">
    <source>
        <dbReference type="Pfam" id="PF00155"/>
    </source>
</evidence>
<dbReference type="OMA" id="CALDLCI"/>
<proteinExistence type="inferred from homology"/>
<dbReference type="InterPro" id="IPR005958">
    <property type="entry name" value="TyrNic_aminoTrfase"/>
</dbReference>
<dbReference type="Gene3D" id="3.90.1150.10">
    <property type="entry name" value="Aspartate Aminotransferase, domain 1"/>
    <property type="match status" value="1"/>
</dbReference>
<dbReference type="AlphaFoldDB" id="A0A0G4E984"/>
<name>A0A0G4E984_VITBC</name>
<dbReference type="EMBL" id="CDMY01000022">
    <property type="protein sequence ID" value="CEL91783.1"/>
    <property type="molecule type" value="Genomic_DNA"/>
</dbReference>
<comment type="similarity">
    <text evidence="2 6">Belongs to the class-I pyridoxal-phosphate-dependent aminotransferase family.</text>
</comment>
<feature type="modified residue" description="N6-(pyridoxal phosphate)lysine" evidence="7">
    <location>
        <position position="232"/>
    </location>
</feature>
<keyword evidence="5 6" id="KW-0663">Pyridoxal phosphate</keyword>
<dbReference type="InterPro" id="IPR004839">
    <property type="entry name" value="Aminotransferase_I/II_large"/>
</dbReference>
<evidence type="ECO:0000256" key="6">
    <source>
        <dbReference type="PIRNR" id="PIRNR000517"/>
    </source>
</evidence>
<dbReference type="STRING" id="1169540.A0A0G4E984"/>
<dbReference type="OrthoDB" id="7042322at2759"/>
<dbReference type="PhylomeDB" id="A0A0G4E984"/>
<sequence length="397" mass="43970">MHTTPNPNKELIPLSIGDPTVYGNFKAPQRIQQRFTQLVQDLEHNGYVHSAGIPAVRETVAKKFSPPPPLRQLTAEDVVLTWGCSQALEFAISVLAEPHKDAIILPRPGFPLYATLCRQREIGFRYYDLKPQPSPDGTSLLWAIDQDSLARAVEDDSSGTARAILVNNPANPTGSVFSRTQLQHVIGVAEKYDLPIVGDEIYANMVFDGCEYHSLSSLSASVPVLEVGGIAKQYMVPGWRVGWALVHDRDGKMHQVRRGLHTLATVTLGPCSLVQPVVETLLMETPEDYYKETMLLLEEHARVFASELKGVQGLEVVSPQGAMYAMVRVDCGLLGFDSDVDLSRQLLEEESVFVLPGQCFESPGYVRVVLSPPLDKLTEAARRLREFCARHRAEQRG</sequence>
<evidence type="ECO:0000256" key="7">
    <source>
        <dbReference type="PIRSR" id="PIRSR000517-1"/>
    </source>
</evidence>
<dbReference type="InterPro" id="IPR015422">
    <property type="entry name" value="PyrdxlP-dep_Trfase_small"/>
</dbReference>
<organism evidence="9 10">
    <name type="scientific">Vitrella brassicaformis (strain CCMP3155)</name>
    <dbReference type="NCBI Taxonomy" id="1169540"/>
    <lineage>
        <taxon>Eukaryota</taxon>
        <taxon>Sar</taxon>
        <taxon>Alveolata</taxon>
        <taxon>Colpodellida</taxon>
        <taxon>Vitrellaceae</taxon>
        <taxon>Vitrella</taxon>
    </lineage>
</organism>
<dbReference type="PANTHER" id="PTHR45744:SF2">
    <property type="entry name" value="TYROSINE AMINOTRANSFERASE"/>
    <property type="match status" value="1"/>
</dbReference>
<dbReference type="SUPFAM" id="SSF53383">
    <property type="entry name" value="PLP-dependent transferases"/>
    <property type="match status" value="1"/>
</dbReference>
<dbReference type="PANTHER" id="PTHR45744">
    <property type="entry name" value="TYROSINE AMINOTRANSFERASE"/>
    <property type="match status" value="1"/>
</dbReference>
<dbReference type="GO" id="GO:0030170">
    <property type="term" value="F:pyridoxal phosphate binding"/>
    <property type="evidence" value="ECO:0007669"/>
    <property type="project" value="InterPro"/>
</dbReference>
<feature type="domain" description="Aminotransferase class I/classII large" evidence="8">
    <location>
        <begin position="10"/>
        <end position="384"/>
    </location>
</feature>
<dbReference type="Gene3D" id="3.40.640.10">
    <property type="entry name" value="Type I PLP-dependent aspartate aminotransferase-like (Major domain)"/>
    <property type="match status" value="1"/>
</dbReference>
<gene>
    <name evidence="9" type="ORF">Vbra_19986</name>
</gene>
<dbReference type="Proteomes" id="UP000041254">
    <property type="component" value="Unassembled WGS sequence"/>
</dbReference>
<accession>A0A0G4E984</accession>
<evidence type="ECO:0000256" key="5">
    <source>
        <dbReference type="ARBA" id="ARBA00022898"/>
    </source>
</evidence>
<dbReference type="InParanoid" id="A0A0G4E984"/>
<evidence type="ECO:0000313" key="9">
    <source>
        <dbReference type="EMBL" id="CEL91783.1"/>
    </source>
</evidence>
<dbReference type="GO" id="GO:0004838">
    <property type="term" value="F:L-tyrosine-2-oxoglutarate transaminase activity"/>
    <property type="evidence" value="ECO:0007669"/>
    <property type="project" value="TreeGrafter"/>
</dbReference>
<comment type="cofactor">
    <cofactor evidence="1 6 7">
        <name>pyridoxal 5'-phosphate</name>
        <dbReference type="ChEBI" id="CHEBI:597326"/>
    </cofactor>
</comment>
<dbReference type="InterPro" id="IPR015424">
    <property type="entry name" value="PyrdxlP-dep_Trfase"/>
</dbReference>
<evidence type="ECO:0000256" key="1">
    <source>
        <dbReference type="ARBA" id="ARBA00001933"/>
    </source>
</evidence>
<reference evidence="9 10" key="1">
    <citation type="submission" date="2014-11" db="EMBL/GenBank/DDBJ databases">
        <authorList>
            <person name="Zhu J."/>
            <person name="Qi W."/>
            <person name="Song R."/>
        </authorList>
    </citation>
    <scope>NUCLEOTIDE SEQUENCE [LARGE SCALE GENOMIC DNA]</scope>
</reference>
<dbReference type="CDD" id="cd00609">
    <property type="entry name" value="AAT_like"/>
    <property type="match status" value="1"/>
</dbReference>
<protein>
    <recommendedName>
        <fullName evidence="8">Aminotransferase class I/classII large domain-containing protein</fullName>
    </recommendedName>
</protein>
<keyword evidence="3" id="KW-0032">Aminotransferase</keyword>
<dbReference type="PIRSF" id="PIRSF000517">
    <property type="entry name" value="Tyr_transaminase"/>
    <property type="match status" value="1"/>
</dbReference>
<evidence type="ECO:0000313" key="10">
    <source>
        <dbReference type="Proteomes" id="UP000041254"/>
    </source>
</evidence>
<evidence type="ECO:0000256" key="4">
    <source>
        <dbReference type="ARBA" id="ARBA00022679"/>
    </source>
</evidence>
<dbReference type="NCBIfam" id="TIGR01265">
    <property type="entry name" value="tyr_nico_aTase"/>
    <property type="match status" value="1"/>
</dbReference>
<evidence type="ECO:0000256" key="2">
    <source>
        <dbReference type="ARBA" id="ARBA00007441"/>
    </source>
</evidence>
<keyword evidence="10" id="KW-1185">Reference proteome</keyword>
<dbReference type="Pfam" id="PF00155">
    <property type="entry name" value="Aminotran_1_2"/>
    <property type="match status" value="1"/>
</dbReference>
<dbReference type="GO" id="GO:0006572">
    <property type="term" value="P:L-tyrosine catabolic process"/>
    <property type="evidence" value="ECO:0007669"/>
    <property type="project" value="TreeGrafter"/>
</dbReference>
<keyword evidence="4" id="KW-0808">Transferase</keyword>
<evidence type="ECO:0000256" key="3">
    <source>
        <dbReference type="ARBA" id="ARBA00022576"/>
    </source>
</evidence>
<dbReference type="VEuPathDB" id="CryptoDB:Vbra_19986"/>
<dbReference type="InterPro" id="IPR015421">
    <property type="entry name" value="PyrdxlP-dep_Trfase_major"/>
</dbReference>